<dbReference type="OrthoDB" id="9802795at2"/>
<dbReference type="GO" id="GO:0006308">
    <property type="term" value="P:DNA catabolic process"/>
    <property type="evidence" value="ECO:0007669"/>
    <property type="project" value="UniProtKB-UniRule"/>
</dbReference>
<dbReference type="Pfam" id="PF13742">
    <property type="entry name" value="tRNA_anti_2"/>
    <property type="match status" value="1"/>
</dbReference>
<name>A0A1Q8ST48_9GAMM</name>
<dbReference type="GO" id="GO:0003676">
    <property type="term" value="F:nucleic acid binding"/>
    <property type="evidence" value="ECO:0007669"/>
    <property type="project" value="InterPro"/>
</dbReference>
<dbReference type="GO" id="GO:0005737">
    <property type="term" value="C:cytoplasm"/>
    <property type="evidence" value="ECO:0007669"/>
    <property type="project" value="UniProtKB-SubCell"/>
</dbReference>
<dbReference type="InterPro" id="IPR025824">
    <property type="entry name" value="OB-fold_nuc-bd_dom"/>
</dbReference>
<keyword evidence="7" id="KW-0175">Coiled coil</keyword>
<evidence type="ECO:0000256" key="6">
    <source>
        <dbReference type="RuleBase" id="RU004355"/>
    </source>
</evidence>
<reference evidence="10 11" key="1">
    <citation type="submission" date="2016-12" db="EMBL/GenBank/DDBJ databases">
        <title>Draft genome sequences of strains Salinicola socius SMB35, Salinicola sp. MH3R3-1 and Chromohalobacter sp. SMB17 from the Verkhnekamsk potash mining region of Russia.</title>
        <authorList>
            <person name="Mavrodi D.V."/>
            <person name="Olsson B.E."/>
            <person name="Korsakova E.S."/>
            <person name="Pyankova A."/>
            <person name="Mavrodi O.V."/>
            <person name="Plotnikova E.G."/>
        </authorList>
    </citation>
    <scope>NUCLEOTIDE SEQUENCE [LARGE SCALE GENOMIC DNA]</scope>
    <source>
        <strain evidence="10 11">SMB35</strain>
    </source>
</reference>
<comment type="similarity">
    <text evidence="5 6">Belongs to the XseA family.</text>
</comment>
<keyword evidence="1 5" id="KW-0963">Cytoplasm</keyword>
<dbReference type="Proteomes" id="UP000186878">
    <property type="component" value="Unassembled WGS sequence"/>
</dbReference>
<evidence type="ECO:0000256" key="2">
    <source>
        <dbReference type="ARBA" id="ARBA00022722"/>
    </source>
</evidence>
<dbReference type="Pfam" id="PF02601">
    <property type="entry name" value="Exonuc_VII_L"/>
    <property type="match status" value="1"/>
</dbReference>
<dbReference type="GO" id="GO:0008855">
    <property type="term" value="F:exodeoxyribonuclease VII activity"/>
    <property type="evidence" value="ECO:0007669"/>
    <property type="project" value="UniProtKB-UniRule"/>
</dbReference>
<dbReference type="Gene3D" id="2.40.50.1010">
    <property type="match status" value="1"/>
</dbReference>
<dbReference type="RefSeq" id="WP_075569521.1">
    <property type="nucleotide sequence ID" value="NZ_MSDO01000009.1"/>
</dbReference>
<dbReference type="InterPro" id="IPR003753">
    <property type="entry name" value="Exonuc_VII_L"/>
</dbReference>
<evidence type="ECO:0000256" key="1">
    <source>
        <dbReference type="ARBA" id="ARBA00022490"/>
    </source>
</evidence>
<dbReference type="EC" id="3.1.11.6" evidence="5"/>
<accession>A0A1Q8ST48</accession>
<comment type="subunit">
    <text evidence="5">Heterooligomer composed of large and small subunits.</text>
</comment>
<evidence type="ECO:0000256" key="7">
    <source>
        <dbReference type="SAM" id="Coils"/>
    </source>
</evidence>
<dbReference type="PANTHER" id="PTHR30008">
    <property type="entry name" value="EXODEOXYRIBONUCLEASE 7 LARGE SUBUNIT"/>
    <property type="match status" value="1"/>
</dbReference>
<evidence type="ECO:0000313" key="11">
    <source>
        <dbReference type="Proteomes" id="UP000186878"/>
    </source>
</evidence>
<organism evidence="10 11">
    <name type="scientific">Salinicola socius</name>
    <dbReference type="NCBI Taxonomy" id="404433"/>
    <lineage>
        <taxon>Bacteria</taxon>
        <taxon>Pseudomonadati</taxon>
        <taxon>Pseudomonadota</taxon>
        <taxon>Gammaproteobacteria</taxon>
        <taxon>Oceanospirillales</taxon>
        <taxon>Halomonadaceae</taxon>
        <taxon>Salinicola</taxon>
    </lineage>
</organism>
<comment type="caution">
    <text evidence="10">The sequence shown here is derived from an EMBL/GenBank/DDBJ whole genome shotgun (WGS) entry which is preliminary data.</text>
</comment>
<evidence type="ECO:0000256" key="3">
    <source>
        <dbReference type="ARBA" id="ARBA00022801"/>
    </source>
</evidence>
<keyword evidence="3 5" id="KW-0378">Hydrolase</keyword>
<dbReference type="AlphaFoldDB" id="A0A1Q8ST48"/>
<dbReference type="STRING" id="404433.BTW07_07325"/>
<dbReference type="EMBL" id="MSDO01000009">
    <property type="protein sequence ID" value="OLO04620.1"/>
    <property type="molecule type" value="Genomic_DNA"/>
</dbReference>
<dbReference type="GO" id="GO:0009318">
    <property type="term" value="C:exodeoxyribonuclease VII complex"/>
    <property type="evidence" value="ECO:0007669"/>
    <property type="project" value="UniProtKB-UniRule"/>
</dbReference>
<comment type="function">
    <text evidence="5">Bidirectionally degrades single-stranded DNA into large acid-insoluble oligonucleotides, which are then degraded further into small acid-soluble oligonucleotides.</text>
</comment>
<dbReference type="PANTHER" id="PTHR30008:SF0">
    <property type="entry name" value="EXODEOXYRIBONUCLEASE 7 LARGE SUBUNIT"/>
    <property type="match status" value="1"/>
</dbReference>
<keyword evidence="2 5" id="KW-0540">Nuclease</keyword>
<evidence type="ECO:0000259" key="9">
    <source>
        <dbReference type="Pfam" id="PF13742"/>
    </source>
</evidence>
<evidence type="ECO:0000313" key="10">
    <source>
        <dbReference type="EMBL" id="OLO04620.1"/>
    </source>
</evidence>
<dbReference type="CDD" id="cd04489">
    <property type="entry name" value="ExoVII_LU_OBF"/>
    <property type="match status" value="1"/>
</dbReference>
<keyword evidence="11" id="KW-1185">Reference proteome</keyword>
<protein>
    <recommendedName>
        <fullName evidence="5">Exodeoxyribonuclease 7 large subunit</fullName>
        <ecNumber evidence="5">3.1.11.6</ecNumber>
    </recommendedName>
    <alternativeName>
        <fullName evidence="5">Exodeoxyribonuclease VII large subunit</fullName>
        <shortName evidence="5">Exonuclease VII large subunit</shortName>
    </alternativeName>
</protein>
<dbReference type="InterPro" id="IPR020579">
    <property type="entry name" value="Exonuc_VII_lsu_C"/>
</dbReference>
<feature type="coiled-coil region" evidence="7">
    <location>
        <begin position="377"/>
        <end position="404"/>
    </location>
</feature>
<evidence type="ECO:0000256" key="5">
    <source>
        <dbReference type="HAMAP-Rule" id="MF_00378"/>
    </source>
</evidence>
<dbReference type="HAMAP" id="MF_00378">
    <property type="entry name" value="Exonuc_7_L"/>
    <property type="match status" value="1"/>
</dbReference>
<feature type="domain" description="Exonuclease VII large subunit C-terminal" evidence="8">
    <location>
        <begin position="131"/>
        <end position="460"/>
    </location>
</feature>
<dbReference type="NCBIfam" id="TIGR00237">
    <property type="entry name" value="xseA"/>
    <property type="match status" value="1"/>
</dbReference>
<evidence type="ECO:0000259" key="8">
    <source>
        <dbReference type="Pfam" id="PF02601"/>
    </source>
</evidence>
<comment type="catalytic activity">
    <reaction evidence="5 6">
        <text>Exonucleolytic cleavage in either 5'- to 3'- or 3'- to 5'-direction to yield nucleoside 5'-phosphates.</text>
        <dbReference type="EC" id="3.1.11.6"/>
    </reaction>
</comment>
<keyword evidence="4 5" id="KW-0269">Exonuclease</keyword>
<gene>
    <name evidence="5" type="primary">xseA</name>
    <name evidence="10" type="ORF">BTW07_07325</name>
</gene>
<evidence type="ECO:0000256" key="4">
    <source>
        <dbReference type="ARBA" id="ARBA00022839"/>
    </source>
</evidence>
<comment type="subcellular location">
    <subcellularLocation>
        <location evidence="5 6">Cytoplasm</location>
    </subcellularLocation>
</comment>
<sequence>MPAFTSPSPQAISVSDLNRQARQMLERGFGDCWVEGEISGLARPASGHIYFSLKDAKAQLKCAFFRNRASLSRTPLKDGDRIKVRGRVSIFEPRGDYQLIVDAVQPSGEGELMAAYERLKQQLSGEGVFANARPLPYPPRHLALITSPTGAAIRDVLAVLQARWPMVRVSVFPSVVQGREAPPALIRALALINRQARKDAETHKDVETHNDIGRPAIDPFDAILITRGGGSLEDLWAFNDEHLVRAIFHSRLPVMAAIGHEVDVTLAEFAADVRAPTPSAAAERLVPDRRDLEATLNQQRRRLHQAWRGRFNAESQRLDHLRARLRHPGERLAQQRQHLAALDRRLQLAMRQRLQRDRQRLDATNRRFTLHDPSRTLRQSRERIDQLRQRLDTAQRRRLHQERQNLQGIARELNAVSPLAVLGRGYSILQDDSGQVVRAVSQTQPGQMLTARLGEGRLKLEVKRRLKR</sequence>
<feature type="domain" description="OB-fold nucleic acid binding" evidence="9">
    <location>
        <begin position="12"/>
        <end position="104"/>
    </location>
</feature>
<proteinExistence type="inferred from homology"/>